<gene>
    <name evidence="2" type="ORF">H696_00581</name>
</gene>
<feature type="compositionally biased region" description="Low complexity" evidence="1">
    <location>
        <begin position="305"/>
        <end position="328"/>
    </location>
</feature>
<feature type="compositionally biased region" description="Basic and acidic residues" evidence="1">
    <location>
        <begin position="362"/>
        <end position="373"/>
    </location>
</feature>
<reference evidence="2" key="1">
    <citation type="submission" date="2013-04" db="EMBL/GenBank/DDBJ databases">
        <title>The Genome Sequence of Fonticula alba ATCC 38817.</title>
        <authorList>
            <consortium name="The Broad Institute Genomics Platform"/>
            <person name="Russ C."/>
            <person name="Cuomo C."/>
            <person name="Burger G."/>
            <person name="Gray M.W."/>
            <person name="Holland P.W.H."/>
            <person name="King N."/>
            <person name="Lang F.B.F."/>
            <person name="Roger A.J."/>
            <person name="Ruiz-Trillo I."/>
            <person name="Brown M."/>
            <person name="Walker B."/>
            <person name="Young S."/>
            <person name="Zeng Q."/>
            <person name="Gargeya S."/>
            <person name="Fitzgerald M."/>
            <person name="Haas B."/>
            <person name="Abouelleil A."/>
            <person name="Allen A.W."/>
            <person name="Alvarado L."/>
            <person name="Arachchi H.M."/>
            <person name="Berlin A.M."/>
            <person name="Chapman S.B."/>
            <person name="Gainer-Dewar J."/>
            <person name="Goldberg J."/>
            <person name="Griggs A."/>
            <person name="Gujja S."/>
            <person name="Hansen M."/>
            <person name="Howarth C."/>
            <person name="Imamovic A."/>
            <person name="Ireland A."/>
            <person name="Larimer J."/>
            <person name="McCowan C."/>
            <person name="Murphy C."/>
            <person name="Pearson M."/>
            <person name="Poon T.W."/>
            <person name="Priest M."/>
            <person name="Roberts A."/>
            <person name="Saif S."/>
            <person name="Shea T."/>
            <person name="Sisk P."/>
            <person name="Sykes S."/>
            <person name="Wortman J."/>
            <person name="Nusbaum C."/>
            <person name="Birren B."/>
        </authorList>
    </citation>
    <scope>NUCLEOTIDE SEQUENCE [LARGE SCALE GENOMIC DNA]</scope>
    <source>
        <strain evidence="2">ATCC 38817</strain>
    </source>
</reference>
<dbReference type="GeneID" id="20525306"/>
<feature type="compositionally biased region" description="Acidic residues" evidence="1">
    <location>
        <begin position="28"/>
        <end position="40"/>
    </location>
</feature>
<feature type="compositionally biased region" description="Low complexity" evidence="1">
    <location>
        <begin position="562"/>
        <end position="573"/>
    </location>
</feature>
<dbReference type="EMBL" id="KB932201">
    <property type="protein sequence ID" value="KCV73032.1"/>
    <property type="molecule type" value="Genomic_DNA"/>
</dbReference>
<evidence type="ECO:0000256" key="1">
    <source>
        <dbReference type="SAM" id="MobiDB-lite"/>
    </source>
</evidence>
<accession>A0A058ZHQ8</accession>
<keyword evidence="3" id="KW-1185">Reference proteome</keyword>
<feature type="region of interest" description="Disordered" evidence="1">
    <location>
        <begin position="632"/>
        <end position="651"/>
    </location>
</feature>
<feature type="compositionally biased region" description="Pro residues" evidence="1">
    <location>
        <begin position="329"/>
        <end position="339"/>
    </location>
</feature>
<dbReference type="AlphaFoldDB" id="A0A058ZHQ8"/>
<feature type="region of interest" description="Disordered" evidence="1">
    <location>
        <begin position="482"/>
        <end position="573"/>
    </location>
</feature>
<protein>
    <submittedName>
        <fullName evidence="2">Uncharacterized protein</fullName>
    </submittedName>
</protein>
<sequence>MDPHHPDPGGVPLDDGADLQLALQDICDTSDSDFDSESELGDSQTRSGQGAGPAEDPVTRLSSLMVNLLEKARSALEENDLTDQPSPLDLFSPGPPGPGAGRLGDVGLATSSPMTGPRGDPLMSPSLGSGAGRLGGSGGAYTHLSNDSLPFLTDVQPIGIPNGVDPSELLFDLSAIDSDIFNLIVQQGIPLTPKKALAMFARSYRASKLESEYLRSLLTAVLFAPPDLPHEPLTTEALARLLGAPVRSDACQCPCLCGLGPVQPVQLVADLVDLDGPLLADQATAVRSRAGSMLPFSTPAAVPAPGLSAPVPGPASGSDSSSSLVSTPAPAPAPAPAPDLLPTNQDKAPNRSQEDPPSSPESPRRPASDHEADYSASQHLTPMKRELLFSTQTPDPAAAAAPVTPATQPHPLSVQGRLSLFEILYSQPTTVGSSSRSEQLLLAASARLSALTAMLPGVQASAISEDHLFSAENLDSIFEAATGSSSSAGSSARPSPGLMPDATDLGSGASTPGRSPPVSDPNGLLSPPGASPSLATVNARARSMSSRSRSGTATARDRRRMTTTGAPPLPGATTVNWRAITETIQELFWLLSAAGCALHDETSMRRGLADENGRLFHKAALLHHQLTQLQAGRGSASAPASTPADEGCSIM</sequence>
<evidence type="ECO:0000313" key="2">
    <source>
        <dbReference type="EMBL" id="KCV73032.1"/>
    </source>
</evidence>
<feature type="region of interest" description="Disordered" evidence="1">
    <location>
        <begin position="305"/>
        <end position="377"/>
    </location>
</feature>
<feature type="region of interest" description="Disordered" evidence="1">
    <location>
        <begin position="80"/>
        <end position="118"/>
    </location>
</feature>
<feature type="compositionally biased region" description="Low complexity" evidence="1">
    <location>
        <begin position="482"/>
        <end position="496"/>
    </location>
</feature>
<dbReference type="RefSeq" id="XP_009492733.1">
    <property type="nucleotide sequence ID" value="XM_009494458.1"/>
</dbReference>
<proteinExistence type="predicted"/>
<organism evidence="2">
    <name type="scientific">Fonticula alba</name>
    <name type="common">Slime mold</name>
    <dbReference type="NCBI Taxonomy" id="691883"/>
    <lineage>
        <taxon>Eukaryota</taxon>
        <taxon>Rotosphaerida</taxon>
        <taxon>Fonticulaceae</taxon>
        <taxon>Fonticula</taxon>
    </lineage>
</organism>
<name>A0A058ZHQ8_FONAL</name>
<feature type="region of interest" description="Disordered" evidence="1">
    <location>
        <begin position="1"/>
        <end position="58"/>
    </location>
</feature>
<feature type="compositionally biased region" description="Low complexity" evidence="1">
    <location>
        <begin position="539"/>
        <end position="554"/>
    </location>
</feature>
<evidence type="ECO:0000313" key="3">
    <source>
        <dbReference type="Proteomes" id="UP000030693"/>
    </source>
</evidence>
<dbReference type="Proteomes" id="UP000030693">
    <property type="component" value="Unassembled WGS sequence"/>
</dbReference>